<dbReference type="PATRIC" id="fig|178900.6.peg.2256"/>
<evidence type="ECO:0000256" key="1">
    <source>
        <dbReference type="SAM" id="Phobius"/>
    </source>
</evidence>
<accession>A0A149USH6</accession>
<feature type="transmembrane region" description="Helical" evidence="1">
    <location>
        <begin position="97"/>
        <end position="113"/>
    </location>
</feature>
<sequence>MAFSGEMFFPRAAYSMMVAKECTFYRSDPYIMLCGGMALLYLVAAFVCFMWWVRGGFIPAAFLAFCSGGLVFGMFALELFLGSKFDDAVKVLTTQNGPLFIFIAIAAFAPWYIRQQIERRRAEAQDRAINGVRFSGD</sequence>
<keyword evidence="1" id="KW-1133">Transmembrane helix</keyword>
<dbReference type="AlphaFoldDB" id="A0A149USH6"/>
<evidence type="ECO:0000313" key="3">
    <source>
        <dbReference type="Proteomes" id="UP000075312"/>
    </source>
</evidence>
<organism evidence="2 3">
    <name type="scientific">Acetobacter cerevisiae</name>
    <dbReference type="NCBI Taxonomy" id="178900"/>
    <lineage>
        <taxon>Bacteria</taxon>
        <taxon>Pseudomonadati</taxon>
        <taxon>Pseudomonadota</taxon>
        <taxon>Alphaproteobacteria</taxon>
        <taxon>Acetobacterales</taxon>
        <taxon>Acetobacteraceae</taxon>
        <taxon>Acetobacter</taxon>
    </lineage>
</organism>
<feature type="transmembrane region" description="Helical" evidence="1">
    <location>
        <begin position="30"/>
        <end position="53"/>
    </location>
</feature>
<evidence type="ECO:0000313" key="2">
    <source>
        <dbReference type="EMBL" id="KXV70959.1"/>
    </source>
</evidence>
<name>A0A149USH6_9PROT</name>
<keyword evidence="1" id="KW-0812">Transmembrane</keyword>
<keyword evidence="1" id="KW-0472">Membrane</keyword>
<gene>
    <name evidence="2" type="ORF">AD952_11240</name>
</gene>
<dbReference type="EMBL" id="LHZY01000043">
    <property type="protein sequence ID" value="KXV70959.1"/>
    <property type="molecule type" value="Genomic_DNA"/>
</dbReference>
<feature type="transmembrane region" description="Helical" evidence="1">
    <location>
        <begin position="60"/>
        <end position="77"/>
    </location>
</feature>
<proteinExistence type="predicted"/>
<reference evidence="2 3" key="1">
    <citation type="submission" date="2015-06" db="EMBL/GenBank/DDBJ databases">
        <title>Improved classification and identification of acetic acid bacteria using matrix-assisted laser desorption/ionization time-of-flight mass spectrometry; Gluconobacter nephelii and Gluconobacter uchimurae are later heterotypic synonyms of Gluconobacter japonicus and Gluconobacter oxydans, respectively.</title>
        <authorList>
            <person name="Li L."/>
            <person name="Cleenwerck I."/>
            <person name="De Vuyst L."/>
            <person name="Vandamme P."/>
        </authorList>
    </citation>
    <scope>NUCLEOTIDE SEQUENCE [LARGE SCALE GENOMIC DNA]</scope>
    <source>
        <strain evidence="2 3">LMG 1608</strain>
    </source>
</reference>
<comment type="caution">
    <text evidence="2">The sequence shown here is derived from an EMBL/GenBank/DDBJ whole genome shotgun (WGS) entry which is preliminary data.</text>
</comment>
<dbReference type="Proteomes" id="UP000075312">
    <property type="component" value="Unassembled WGS sequence"/>
</dbReference>
<protein>
    <submittedName>
        <fullName evidence="2">Uncharacterized protein</fullName>
    </submittedName>
</protein>